<keyword evidence="5" id="KW-1133">Transmembrane helix</keyword>
<comment type="subcellular location">
    <subcellularLocation>
        <location evidence="1">Golgi apparatus membrane</location>
        <topology evidence="1">Single-pass type II membrane protein</topology>
    </subcellularLocation>
</comment>
<evidence type="ECO:0000256" key="5">
    <source>
        <dbReference type="ARBA" id="ARBA00022989"/>
    </source>
</evidence>
<evidence type="ECO:0000313" key="9">
    <source>
        <dbReference type="EMBL" id="TYR36862.1"/>
    </source>
</evidence>
<dbReference type="PANTHER" id="PTHR13572:SF4">
    <property type="entry name" value="RE57134P"/>
    <property type="match status" value="1"/>
</dbReference>
<accession>A0A5D4H9A0</accession>
<dbReference type="GO" id="GO:0004559">
    <property type="term" value="F:alpha-mannosidase activity"/>
    <property type="evidence" value="ECO:0007669"/>
    <property type="project" value="TreeGrafter"/>
</dbReference>
<dbReference type="Pfam" id="PF16317">
    <property type="entry name" value="Glyco_hydro_99"/>
    <property type="match status" value="1"/>
</dbReference>
<keyword evidence="7" id="KW-0472">Membrane</keyword>
<feature type="signal peptide" evidence="8">
    <location>
        <begin position="1"/>
        <end position="24"/>
    </location>
</feature>
<dbReference type="Gene3D" id="3.20.20.80">
    <property type="entry name" value="Glycosidases"/>
    <property type="match status" value="1"/>
</dbReference>
<keyword evidence="4" id="KW-0735">Signal-anchor</keyword>
<reference evidence="9 10" key="1">
    <citation type="submission" date="2019-08" db="EMBL/GenBank/DDBJ databases">
        <title>Phlebobacter frassis gen. nov. sp. nov., a new member of family Sphingobacteriaceae isolated from sand fly rearing media.</title>
        <authorList>
            <person name="Kakumanu M.L."/>
            <person name="Marayati B.F."/>
            <person name="Wada-Katsumata A."/>
            <person name="Wasserberg G."/>
            <person name="Schal C."/>
            <person name="Apperson C.S."/>
            <person name="Ponnusamy L."/>
        </authorList>
    </citation>
    <scope>NUCLEOTIDE SEQUENCE [LARGE SCALE GENOMIC DNA]</scope>
    <source>
        <strain evidence="9 10">SSI9</strain>
    </source>
</reference>
<evidence type="ECO:0000256" key="7">
    <source>
        <dbReference type="ARBA" id="ARBA00023136"/>
    </source>
</evidence>
<name>A0A5D4H9A0_9SPHI</name>
<evidence type="ECO:0000256" key="4">
    <source>
        <dbReference type="ARBA" id="ARBA00022968"/>
    </source>
</evidence>
<evidence type="ECO:0000256" key="3">
    <source>
        <dbReference type="ARBA" id="ARBA00022801"/>
    </source>
</evidence>
<dbReference type="Proteomes" id="UP000322362">
    <property type="component" value="Unassembled WGS sequence"/>
</dbReference>
<keyword evidence="8" id="KW-0732">Signal</keyword>
<dbReference type="AlphaFoldDB" id="A0A5D4H9A0"/>
<sequence length="418" mass="48147">MYASMTRIKLIVLLLFATFTQACSKNDVKDSNPTDDDLQVLDAKDVQKTNPMELWAHYMPWFEDKASSGTGNWGMHWTMANRNPDLLNADGKRQIAAHYYPLIGPYASNDRDVLEYHFLLMKYAGIDGIWIDWYGTRDLHDYPLNLRNTEIIVDVIKKVGLKYAIVYEDQTLRDDLSTDGQRMTQAIADMRYMQSHFFNDDAYFRQDGKPVLLTFGPQILTSPSTWSMVLGSIPVKPVFYTLYHHSERAHNEAHPNTAGEFLWVDATSMEDKYAHRPAGGTLLGGAYPGFHDYYREGGWGDQVLSPIAHEQGHLFDQLLTMAAAKNMAHLQLITWNDFGEGTMIEPTEEFGFTFLETLQRFSGVSYDQKTLENIWQYYKLKKTYAQDPVKQRQLLQAFYYYIALQEDKAMAIINPLKK</sequence>
<evidence type="ECO:0000256" key="6">
    <source>
        <dbReference type="ARBA" id="ARBA00023034"/>
    </source>
</evidence>
<keyword evidence="3" id="KW-0378">Hydrolase</keyword>
<feature type="chain" id="PRO_5023039516" description="Glycosyl hydrolase family 99" evidence="8">
    <location>
        <begin position="25"/>
        <end position="418"/>
    </location>
</feature>
<dbReference type="CDD" id="cd11575">
    <property type="entry name" value="GH99_GH71_like_3"/>
    <property type="match status" value="1"/>
</dbReference>
<dbReference type="PANTHER" id="PTHR13572">
    <property type="entry name" value="ENDO-ALPHA-1,2-MANNOSIDASE"/>
    <property type="match status" value="1"/>
</dbReference>
<dbReference type="RefSeq" id="WP_148918449.1">
    <property type="nucleotide sequence ID" value="NZ_VTAV01000003.1"/>
</dbReference>
<dbReference type="PROSITE" id="PS51257">
    <property type="entry name" value="PROKAR_LIPOPROTEIN"/>
    <property type="match status" value="1"/>
</dbReference>
<comment type="caution">
    <text evidence="9">The sequence shown here is derived from an EMBL/GenBank/DDBJ whole genome shotgun (WGS) entry which is preliminary data.</text>
</comment>
<keyword evidence="6" id="KW-0333">Golgi apparatus</keyword>
<keyword evidence="2" id="KW-0812">Transmembrane</keyword>
<gene>
    <name evidence="9" type="ORF">FXV77_06690</name>
</gene>
<protein>
    <recommendedName>
        <fullName evidence="11">Glycosyl hydrolase family 99</fullName>
    </recommendedName>
</protein>
<dbReference type="EMBL" id="VTAV01000003">
    <property type="protein sequence ID" value="TYR36862.1"/>
    <property type="molecule type" value="Genomic_DNA"/>
</dbReference>
<organism evidence="9 10">
    <name type="scientific">Sphingobacterium phlebotomi</name>
    <dbReference type="NCBI Taxonomy" id="2605433"/>
    <lineage>
        <taxon>Bacteria</taxon>
        <taxon>Pseudomonadati</taxon>
        <taxon>Bacteroidota</taxon>
        <taxon>Sphingobacteriia</taxon>
        <taxon>Sphingobacteriales</taxon>
        <taxon>Sphingobacteriaceae</taxon>
        <taxon>Sphingobacterium</taxon>
    </lineage>
</organism>
<evidence type="ECO:0000256" key="8">
    <source>
        <dbReference type="SAM" id="SignalP"/>
    </source>
</evidence>
<evidence type="ECO:0000313" key="10">
    <source>
        <dbReference type="Proteomes" id="UP000322362"/>
    </source>
</evidence>
<evidence type="ECO:0008006" key="11">
    <source>
        <dbReference type="Google" id="ProtNLM"/>
    </source>
</evidence>
<dbReference type="InterPro" id="IPR026071">
    <property type="entry name" value="Glyco_Hydrolase_99"/>
</dbReference>
<proteinExistence type="predicted"/>
<evidence type="ECO:0000256" key="2">
    <source>
        <dbReference type="ARBA" id="ARBA00022692"/>
    </source>
</evidence>
<keyword evidence="10" id="KW-1185">Reference proteome</keyword>
<evidence type="ECO:0000256" key="1">
    <source>
        <dbReference type="ARBA" id="ARBA00004323"/>
    </source>
</evidence>